<protein>
    <recommendedName>
        <fullName evidence="8">7-carboxy-7-deazaguanine synthase</fullName>
        <shortName evidence="8">CDG synthase</shortName>
        <ecNumber evidence="8">4.3.99.3</ecNumber>
    </recommendedName>
    <alternativeName>
        <fullName evidence="8">Queuosine biosynthesis protein QueE</fullName>
    </alternativeName>
</protein>
<comment type="similarity">
    <text evidence="8">Belongs to the radical SAM superfamily. 7-carboxy-7-deazaguanine synthase family.</text>
</comment>
<proteinExistence type="inferred from homology"/>
<dbReference type="CDD" id="cd01335">
    <property type="entry name" value="Radical_SAM"/>
    <property type="match status" value="1"/>
</dbReference>
<dbReference type="InterPro" id="IPR007197">
    <property type="entry name" value="rSAM"/>
</dbReference>
<feature type="binding site" evidence="8">
    <location>
        <position position="40"/>
    </location>
    <ligand>
        <name>[4Fe-4S] cluster</name>
        <dbReference type="ChEBI" id="CHEBI:49883"/>
        <note>4Fe-4S-S-AdoMet</note>
    </ligand>
</feature>
<feature type="binding site" evidence="8">
    <location>
        <position position="74"/>
    </location>
    <ligand>
        <name>S-adenosyl-L-methionine</name>
        <dbReference type="ChEBI" id="CHEBI:59789"/>
    </ligand>
</feature>
<dbReference type="KEGG" id="abac:LuPra_00640"/>
<comment type="caution">
    <text evidence="8">Lacks conserved residue(s) required for the propagation of feature annotation.</text>
</comment>
<dbReference type="SUPFAM" id="SSF102114">
    <property type="entry name" value="Radical SAM enzymes"/>
    <property type="match status" value="1"/>
</dbReference>
<dbReference type="EC" id="4.3.99.3" evidence="8"/>
<dbReference type="Pfam" id="PF04055">
    <property type="entry name" value="Radical_SAM"/>
    <property type="match status" value="1"/>
</dbReference>
<dbReference type="InterPro" id="IPR058240">
    <property type="entry name" value="rSAM_sf"/>
</dbReference>
<dbReference type="GO" id="GO:0051539">
    <property type="term" value="F:4 iron, 4 sulfur cluster binding"/>
    <property type="evidence" value="ECO:0007669"/>
    <property type="project" value="UniProtKB-UniRule"/>
</dbReference>
<feature type="binding site" evidence="8">
    <location>
        <position position="72"/>
    </location>
    <ligand>
        <name>substrate</name>
    </ligand>
</feature>
<evidence type="ECO:0000256" key="2">
    <source>
        <dbReference type="ARBA" id="ARBA00022691"/>
    </source>
</evidence>
<evidence type="ECO:0000256" key="6">
    <source>
        <dbReference type="ARBA" id="ARBA00023014"/>
    </source>
</evidence>
<keyword evidence="7 8" id="KW-0456">Lyase</keyword>
<feature type="binding site" evidence="8">
    <location>
        <position position="37"/>
    </location>
    <ligand>
        <name>[4Fe-4S] cluster</name>
        <dbReference type="ChEBI" id="CHEBI:49883"/>
        <note>4Fe-4S-S-AdoMet</note>
    </ligand>
</feature>
<feature type="binding site" evidence="8">
    <location>
        <position position="42"/>
    </location>
    <ligand>
        <name>Mg(2+)</name>
        <dbReference type="ChEBI" id="CHEBI:18420"/>
    </ligand>
</feature>
<dbReference type="PANTHER" id="PTHR42836:SF1">
    <property type="entry name" value="7-CARBOXY-7-DEAZAGUANINE SYNTHASE"/>
    <property type="match status" value="1"/>
</dbReference>
<dbReference type="Proteomes" id="UP000076079">
    <property type="component" value="Chromosome"/>
</dbReference>
<evidence type="ECO:0000256" key="3">
    <source>
        <dbReference type="ARBA" id="ARBA00022723"/>
    </source>
</evidence>
<dbReference type="AlphaFoldDB" id="A0A143PFY6"/>
<comment type="cofactor">
    <cofactor evidence="8">
        <name>[4Fe-4S] cluster</name>
        <dbReference type="ChEBI" id="CHEBI:49883"/>
    </cofactor>
    <text evidence="8">Binds 1 [4Fe-4S] cluster. The cluster is coordinated with 3 cysteines and an exchangeable S-adenosyl-L-methionine.</text>
</comment>
<comment type="subunit">
    <text evidence="8">Homodimer.</text>
</comment>
<dbReference type="EMBL" id="CP015136">
    <property type="protein sequence ID" value="AMY07467.1"/>
    <property type="molecule type" value="Genomic_DNA"/>
</dbReference>
<evidence type="ECO:0000313" key="10">
    <source>
        <dbReference type="EMBL" id="AMY07467.1"/>
    </source>
</evidence>
<comment type="cofactor">
    <cofactor evidence="8">
        <name>Mg(2+)</name>
        <dbReference type="ChEBI" id="CHEBI:18420"/>
    </cofactor>
</comment>
<evidence type="ECO:0000256" key="4">
    <source>
        <dbReference type="ARBA" id="ARBA00022842"/>
    </source>
</evidence>
<keyword evidence="2 8" id="KW-0949">S-adenosyl-L-methionine</keyword>
<keyword evidence="4 8" id="KW-0460">Magnesium</keyword>
<evidence type="ECO:0000256" key="8">
    <source>
        <dbReference type="HAMAP-Rule" id="MF_00917"/>
    </source>
</evidence>
<dbReference type="PIRSF" id="PIRSF000370">
    <property type="entry name" value="QueE"/>
    <property type="match status" value="1"/>
</dbReference>
<feature type="binding site" evidence="8">
    <location>
        <position position="29"/>
    </location>
    <ligand>
        <name>substrate</name>
    </ligand>
</feature>
<evidence type="ECO:0000313" key="11">
    <source>
        <dbReference type="Proteomes" id="UP000076079"/>
    </source>
</evidence>
<dbReference type="OrthoDB" id="9792276at2"/>
<comment type="function">
    <text evidence="8">Catalyzes the complex heterocyclic radical-mediated conversion of 6-carboxy-5,6,7,8-tetrahydropterin (CPH4) to 7-carboxy-7-deazaguanine (CDG), a step common to the biosynthetic pathways of all 7-deazapurine-containing compounds.</text>
</comment>
<dbReference type="InterPro" id="IPR013785">
    <property type="entry name" value="Aldolase_TIM"/>
</dbReference>
<comment type="cofactor">
    <cofactor evidence="8">
        <name>S-adenosyl-L-methionine</name>
        <dbReference type="ChEBI" id="CHEBI:59789"/>
    </cofactor>
    <text evidence="8">Binds 1 S-adenosyl-L-methionine per subunit.</text>
</comment>
<reference evidence="10 11" key="1">
    <citation type="journal article" date="2016" name="Genome Announc.">
        <title>First Complete Genome Sequence of a Subdivision 6 Acidobacterium Strain.</title>
        <authorList>
            <person name="Huang S."/>
            <person name="Vieira S."/>
            <person name="Bunk B."/>
            <person name="Riedel T."/>
            <person name="Sproer C."/>
            <person name="Overmann J."/>
        </authorList>
    </citation>
    <scope>NUCLEOTIDE SEQUENCE [LARGE SCALE GENOMIC DNA]</scope>
    <source>
        <strain evidence="11">DSM 100886 HEG_-6_39</strain>
    </source>
</reference>
<dbReference type="PATRIC" id="fig|1813736.3.peg.673"/>
<evidence type="ECO:0000256" key="1">
    <source>
        <dbReference type="ARBA" id="ARBA00022485"/>
    </source>
</evidence>
<evidence type="ECO:0000256" key="7">
    <source>
        <dbReference type="ARBA" id="ARBA00023239"/>
    </source>
</evidence>
<dbReference type="Gene3D" id="3.20.20.70">
    <property type="entry name" value="Aldolase class I"/>
    <property type="match status" value="1"/>
</dbReference>
<feature type="binding site" evidence="8">
    <location>
        <begin position="14"/>
        <end position="16"/>
    </location>
    <ligand>
        <name>substrate</name>
    </ligand>
</feature>
<reference evidence="11" key="2">
    <citation type="submission" date="2016-04" db="EMBL/GenBank/DDBJ databases">
        <title>First Complete Genome Sequence of a Subdivision 6 Acidobacterium.</title>
        <authorList>
            <person name="Huang S."/>
            <person name="Vieira S."/>
            <person name="Bunk B."/>
            <person name="Riedel T."/>
            <person name="Sproeer C."/>
            <person name="Overmann J."/>
        </authorList>
    </citation>
    <scope>NUCLEOTIDE SEQUENCE [LARGE SCALE GENOMIC DNA]</scope>
    <source>
        <strain evidence="11">DSM 100886 HEG_-6_39</strain>
    </source>
</reference>
<dbReference type="HAMAP" id="MF_00917">
    <property type="entry name" value="QueE"/>
    <property type="match status" value="1"/>
</dbReference>
<dbReference type="RefSeq" id="WP_110169413.1">
    <property type="nucleotide sequence ID" value="NZ_CP015136.1"/>
</dbReference>
<keyword evidence="8" id="KW-0671">Queuosine biosynthesis</keyword>
<dbReference type="STRING" id="1855912.LuPra_00640"/>
<feature type="binding site" evidence="8">
    <location>
        <position position="33"/>
    </location>
    <ligand>
        <name>[4Fe-4S] cluster</name>
        <dbReference type="ChEBI" id="CHEBI:49883"/>
        <note>4Fe-4S-S-AdoMet</note>
    </ligand>
</feature>
<sequence length="216" mass="24106">MSLALTITEIYASIQGESSFAGQPCTFVRLTACDLRCTWCDTVYAFTEGRKQLLDDILAEVRQLGVPLVEITGGEPLLQKNVLPLMQRLLDEAHTVLLETGGHVSIADVPVGVHRIVDVKCPGSGESGRMHWANLDLLTPRDEVKFVIADRDDFEYAREVTATHDLAHRCGAVHFSPAWNRVAPADLAAWILESRLPVRLQLQQHKYIWEPAARRV</sequence>
<evidence type="ECO:0000259" key="9">
    <source>
        <dbReference type="PROSITE" id="PS51918"/>
    </source>
</evidence>
<accession>A0A143PFY6</accession>
<comment type="catalytic activity">
    <reaction evidence="8">
        <text>6-carboxy-5,6,7,8-tetrahydropterin + H(+) = 7-carboxy-7-carbaguanine + NH4(+)</text>
        <dbReference type="Rhea" id="RHEA:27974"/>
        <dbReference type="ChEBI" id="CHEBI:15378"/>
        <dbReference type="ChEBI" id="CHEBI:28938"/>
        <dbReference type="ChEBI" id="CHEBI:61032"/>
        <dbReference type="ChEBI" id="CHEBI:61036"/>
        <dbReference type="EC" id="4.3.99.3"/>
    </reaction>
</comment>
<dbReference type="GO" id="GO:0016840">
    <property type="term" value="F:carbon-nitrogen lyase activity"/>
    <property type="evidence" value="ECO:0007669"/>
    <property type="project" value="UniProtKB-UniRule"/>
</dbReference>
<keyword evidence="6 8" id="KW-0411">Iron-sulfur</keyword>
<name>A0A143PFY6_LUTPR</name>
<dbReference type="GO" id="GO:0000287">
    <property type="term" value="F:magnesium ion binding"/>
    <property type="evidence" value="ECO:0007669"/>
    <property type="project" value="UniProtKB-UniRule"/>
</dbReference>
<organism evidence="10 11">
    <name type="scientific">Luteitalea pratensis</name>
    <dbReference type="NCBI Taxonomy" id="1855912"/>
    <lineage>
        <taxon>Bacteria</taxon>
        <taxon>Pseudomonadati</taxon>
        <taxon>Acidobacteriota</taxon>
        <taxon>Vicinamibacteria</taxon>
        <taxon>Vicinamibacterales</taxon>
        <taxon>Vicinamibacteraceae</taxon>
        <taxon>Luteitalea</taxon>
    </lineage>
</organism>
<feature type="binding site" evidence="8">
    <location>
        <begin position="39"/>
        <end position="41"/>
    </location>
    <ligand>
        <name>S-adenosyl-L-methionine</name>
        <dbReference type="ChEBI" id="CHEBI:59789"/>
    </ligand>
</feature>
<dbReference type="InterPro" id="IPR024924">
    <property type="entry name" value="7-CO-7-deazaguanine_synth-like"/>
</dbReference>
<keyword evidence="1 8" id="KW-0004">4Fe-4S</keyword>
<dbReference type="GO" id="GO:1904047">
    <property type="term" value="F:S-adenosyl-L-methionine binding"/>
    <property type="evidence" value="ECO:0007669"/>
    <property type="project" value="UniProtKB-UniRule"/>
</dbReference>
<keyword evidence="11" id="KW-1185">Reference proteome</keyword>
<evidence type="ECO:0000256" key="5">
    <source>
        <dbReference type="ARBA" id="ARBA00023004"/>
    </source>
</evidence>
<dbReference type="SFLD" id="SFLDS00029">
    <property type="entry name" value="Radical_SAM"/>
    <property type="match status" value="1"/>
</dbReference>
<keyword evidence="3 8" id="KW-0479">Metal-binding</keyword>
<gene>
    <name evidence="8 10" type="primary">queE</name>
    <name evidence="10" type="ORF">LuPra_00640</name>
</gene>
<dbReference type="PANTHER" id="PTHR42836">
    <property type="entry name" value="7-CARBOXY-7-DEAZAGUANINE SYNTHASE"/>
    <property type="match status" value="1"/>
</dbReference>
<dbReference type="UniPathway" id="UPA00391"/>
<feature type="domain" description="Radical SAM core" evidence="9">
    <location>
        <begin position="20"/>
        <end position="216"/>
    </location>
</feature>
<dbReference type="GO" id="GO:0008616">
    <property type="term" value="P:tRNA queuosine(34) biosynthetic process"/>
    <property type="evidence" value="ECO:0007669"/>
    <property type="project" value="UniProtKB-UniRule"/>
</dbReference>
<comment type="pathway">
    <text evidence="8">Purine metabolism; 7-cyano-7-deazaguanine biosynthesis.</text>
</comment>
<keyword evidence="5 8" id="KW-0408">Iron</keyword>
<dbReference type="PROSITE" id="PS51918">
    <property type="entry name" value="RADICAL_SAM"/>
    <property type="match status" value="1"/>
</dbReference>